<dbReference type="InterPro" id="IPR016032">
    <property type="entry name" value="Sig_transdc_resp-reg_C-effctor"/>
</dbReference>
<dbReference type="Gene3D" id="1.10.10.10">
    <property type="entry name" value="Winged helix-like DNA-binding domain superfamily/Winged helix DNA-binding domain"/>
    <property type="match status" value="1"/>
</dbReference>
<dbReference type="CDD" id="cd06170">
    <property type="entry name" value="LuxR_C_like"/>
    <property type="match status" value="1"/>
</dbReference>
<dbReference type="RefSeq" id="WP_157079587.1">
    <property type="nucleotide sequence ID" value="NZ_JAADZU010000013.1"/>
</dbReference>
<evidence type="ECO:0000256" key="2">
    <source>
        <dbReference type="ARBA" id="ARBA00023125"/>
    </source>
</evidence>
<dbReference type="Pfam" id="PF00196">
    <property type="entry name" value="GerE"/>
    <property type="match status" value="1"/>
</dbReference>
<keyword evidence="6" id="KW-1185">Reference proteome</keyword>
<keyword evidence="1" id="KW-0805">Transcription regulation</keyword>
<dbReference type="SMART" id="SM00421">
    <property type="entry name" value="HTH_LUXR"/>
    <property type="match status" value="1"/>
</dbReference>
<comment type="caution">
    <text evidence="5">The sequence shown here is derived from an EMBL/GenBank/DDBJ whole genome shotgun (WGS) entry which is preliminary data.</text>
</comment>
<dbReference type="PROSITE" id="PS50043">
    <property type="entry name" value="HTH_LUXR_2"/>
    <property type="match status" value="1"/>
</dbReference>
<dbReference type="AlphaFoldDB" id="A0A7K3LLJ3"/>
<evidence type="ECO:0000256" key="1">
    <source>
        <dbReference type="ARBA" id="ARBA00023015"/>
    </source>
</evidence>
<evidence type="ECO:0000256" key="3">
    <source>
        <dbReference type="ARBA" id="ARBA00023163"/>
    </source>
</evidence>
<dbReference type="Proteomes" id="UP000466307">
    <property type="component" value="Unassembled WGS sequence"/>
</dbReference>
<keyword evidence="2" id="KW-0238">DNA-binding</keyword>
<evidence type="ECO:0000313" key="6">
    <source>
        <dbReference type="Proteomes" id="UP000466307"/>
    </source>
</evidence>
<sequence>MNPADPATPGNTSRLATRLAIADRRLRALLALPAAPEATSPTALLEDAARSTEAAMATDPADTAGSQVTALVAESLRLQLDLRTALAAQREHTAVSLAASLRRLGSPTDGNGLAHQVCTELVGHTGFAVAAFSAVTGNRLSVLAVAGTDRLDVAPFDVDLDPHDAEAACLAAADPRPSLATRDRIAAPMAGVLDAEEYALATIVVGDAPVAILHVGRRDRLAVDDLDLGFVALYQTAVSAIVARQRWSDKAQRHQETIRAALSRIVEDAARVTRTDFEIGGDVVSPPRAQTLSRLPVNEALEQRLTTRETEVMRLIASGASNAEIADQLFIGVETVKSHVKKILRKIGAVNRSEAISLYVDRG</sequence>
<organism evidence="5 6">
    <name type="scientific">Gordonia desulfuricans</name>
    <dbReference type="NCBI Taxonomy" id="89051"/>
    <lineage>
        <taxon>Bacteria</taxon>
        <taxon>Bacillati</taxon>
        <taxon>Actinomycetota</taxon>
        <taxon>Actinomycetes</taxon>
        <taxon>Mycobacteriales</taxon>
        <taxon>Gordoniaceae</taxon>
        <taxon>Gordonia</taxon>
    </lineage>
</organism>
<gene>
    <name evidence="5" type="ORF">GYA93_05930</name>
</gene>
<reference evidence="5 6" key="1">
    <citation type="submission" date="2020-01" db="EMBL/GenBank/DDBJ databases">
        <title>Investigation of new actinobacteria for the biodesulphurisation of diesel fuel.</title>
        <authorList>
            <person name="Athi Narayanan S.M."/>
        </authorList>
    </citation>
    <scope>NUCLEOTIDE SEQUENCE [LARGE SCALE GENOMIC DNA]</scope>
    <source>
        <strain evidence="5 6">213E</strain>
    </source>
</reference>
<dbReference type="SUPFAM" id="SSF46894">
    <property type="entry name" value="C-terminal effector domain of the bipartite response regulators"/>
    <property type="match status" value="1"/>
</dbReference>
<dbReference type="PRINTS" id="PR00038">
    <property type="entry name" value="HTHLUXR"/>
</dbReference>
<accession>A0A7K3LLJ3</accession>
<dbReference type="InterPro" id="IPR000792">
    <property type="entry name" value="Tscrpt_reg_LuxR_C"/>
</dbReference>
<dbReference type="EMBL" id="JAADZU010000013">
    <property type="protein sequence ID" value="NDK89122.1"/>
    <property type="molecule type" value="Genomic_DNA"/>
</dbReference>
<proteinExistence type="predicted"/>
<dbReference type="PANTHER" id="PTHR44688:SF16">
    <property type="entry name" value="DNA-BINDING TRANSCRIPTIONAL ACTIVATOR DEVR_DOSR"/>
    <property type="match status" value="1"/>
</dbReference>
<dbReference type="GO" id="GO:0006355">
    <property type="term" value="P:regulation of DNA-templated transcription"/>
    <property type="evidence" value="ECO:0007669"/>
    <property type="project" value="InterPro"/>
</dbReference>
<protein>
    <submittedName>
        <fullName evidence="5">LuxR family transcriptional regulator</fullName>
    </submittedName>
</protein>
<name>A0A7K3LLJ3_9ACTN</name>
<dbReference type="PANTHER" id="PTHR44688">
    <property type="entry name" value="DNA-BINDING TRANSCRIPTIONAL ACTIVATOR DEVR_DOSR"/>
    <property type="match status" value="1"/>
</dbReference>
<feature type="domain" description="HTH luxR-type" evidence="4">
    <location>
        <begin position="298"/>
        <end position="363"/>
    </location>
</feature>
<dbReference type="GO" id="GO:0003677">
    <property type="term" value="F:DNA binding"/>
    <property type="evidence" value="ECO:0007669"/>
    <property type="project" value="UniProtKB-KW"/>
</dbReference>
<dbReference type="InterPro" id="IPR036388">
    <property type="entry name" value="WH-like_DNA-bd_sf"/>
</dbReference>
<evidence type="ECO:0000313" key="5">
    <source>
        <dbReference type="EMBL" id="NDK89122.1"/>
    </source>
</evidence>
<evidence type="ECO:0000259" key="4">
    <source>
        <dbReference type="PROSITE" id="PS50043"/>
    </source>
</evidence>
<keyword evidence="3" id="KW-0804">Transcription</keyword>